<dbReference type="InterPro" id="IPR029063">
    <property type="entry name" value="SAM-dependent_MTases_sf"/>
</dbReference>
<keyword evidence="2" id="KW-1185">Reference proteome</keyword>
<evidence type="ECO:0008006" key="3">
    <source>
        <dbReference type="Google" id="ProtNLM"/>
    </source>
</evidence>
<proteinExistence type="predicted"/>
<gene>
    <name evidence="1" type="ORF">Thiowin_04222</name>
</gene>
<reference evidence="1 2" key="1">
    <citation type="journal article" date="2023" name="Microorganisms">
        <title>Thiorhodovibrio frisius and Trv. litoralis spp. nov., Two Novel Members from a Clade of Fastidious Purple Sulfur Bacteria That Exhibit Unique Red-Shifted Light-Harvesting Capabilities.</title>
        <authorList>
            <person name="Methner A."/>
            <person name="Kuzyk S.B."/>
            <person name="Petersen J."/>
            <person name="Bauer S."/>
            <person name="Brinkmann H."/>
            <person name="Sichau K."/>
            <person name="Wanner G."/>
            <person name="Wolf J."/>
            <person name="Neumann-Schaal M."/>
            <person name="Henke P."/>
            <person name="Tank M."/>
            <person name="Sproer C."/>
            <person name="Bunk B."/>
            <person name="Overmann J."/>
        </authorList>
    </citation>
    <scope>NUCLEOTIDE SEQUENCE [LARGE SCALE GENOMIC DNA]</scope>
    <source>
        <strain evidence="1 2">DSM 6702</strain>
    </source>
</reference>
<evidence type="ECO:0000313" key="2">
    <source>
        <dbReference type="Proteomes" id="UP001432180"/>
    </source>
</evidence>
<organism evidence="1 2">
    <name type="scientific">Thiorhodovibrio winogradskyi</name>
    <dbReference type="NCBI Taxonomy" id="77007"/>
    <lineage>
        <taxon>Bacteria</taxon>
        <taxon>Pseudomonadati</taxon>
        <taxon>Pseudomonadota</taxon>
        <taxon>Gammaproteobacteria</taxon>
        <taxon>Chromatiales</taxon>
        <taxon>Chromatiaceae</taxon>
        <taxon>Thiorhodovibrio</taxon>
    </lineage>
</organism>
<dbReference type="Proteomes" id="UP001432180">
    <property type="component" value="Chromosome"/>
</dbReference>
<dbReference type="SUPFAM" id="SSF53335">
    <property type="entry name" value="S-adenosyl-L-methionine-dependent methyltransferases"/>
    <property type="match status" value="1"/>
</dbReference>
<dbReference type="EMBL" id="CP121472">
    <property type="protein sequence ID" value="WPL19116.1"/>
    <property type="molecule type" value="Genomic_DNA"/>
</dbReference>
<evidence type="ECO:0000313" key="1">
    <source>
        <dbReference type="EMBL" id="WPL19116.1"/>
    </source>
</evidence>
<accession>A0ABZ0SDK5</accession>
<sequence>MSASFDYRQVLSPSFVETGSYRGDGIAQALGAGFETVHSIEIADHWINHCRQRFAREIADGRLVLWQGDTLDVLPRVIAHLSRPATFWLDAHSHPHNTGTEKSAVNCPLYHELGAIAASPIRSHRVLIDDLRLITDPRSWGGHDVTFSGMLERLRAINSNYAFAFLDGLIEKDVLVARVETGMRTDQATLDAFLSDPLSQSIRSARSALACEVDPMSRTVFPRI</sequence>
<name>A0ABZ0SDK5_9GAMM</name>
<dbReference type="RefSeq" id="WP_328984862.1">
    <property type="nucleotide sequence ID" value="NZ_CP121472.1"/>
</dbReference>
<protein>
    <recommendedName>
        <fullName evidence="3">Class I SAM-dependent methyltransferase</fullName>
    </recommendedName>
</protein>